<feature type="region of interest" description="Disordered" evidence="2">
    <location>
        <begin position="22"/>
        <end position="141"/>
    </location>
</feature>
<dbReference type="AlphaFoldDB" id="A0A8J5XKW5"/>
<feature type="region of interest" description="Disordered" evidence="2">
    <location>
        <begin position="684"/>
        <end position="705"/>
    </location>
</feature>
<dbReference type="EMBL" id="JAGTXO010000020">
    <property type="protein sequence ID" value="KAG8462454.1"/>
    <property type="molecule type" value="Genomic_DNA"/>
</dbReference>
<reference evidence="3" key="1">
    <citation type="submission" date="2021-05" db="EMBL/GenBank/DDBJ databases">
        <title>The genome of the haptophyte Pavlova lutheri (Diacronema luteri, Pavlovales) - a model for lipid biosynthesis in eukaryotic algae.</title>
        <authorList>
            <person name="Hulatt C.J."/>
            <person name="Posewitz M.C."/>
        </authorList>
    </citation>
    <scope>NUCLEOTIDE SEQUENCE</scope>
    <source>
        <strain evidence="3">NIVA-4/92</strain>
    </source>
</reference>
<accession>A0A8J5XKW5</accession>
<keyword evidence="1" id="KW-0175">Coiled coil</keyword>
<comment type="caution">
    <text evidence="3">The sequence shown here is derived from an EMBL/GenBank/DDBJ whole genome shotgun (WGS) entry which is preliminary data.</text>
</comment>
<sequence length="727" mass="73958">MTRGNTFDALLERRQLLLDELASLEGSTSPPPLGAPSLATRAPSPSPTDGAAAACPAPPAVAARRAPASARTSVPHARASSASARRSSTLLPPPPPPPLSHAPASACGQAASPTAAASSGDVASGGARVAWPPNIEGPTSQLRHAPAFTTRTVPGAPLEPRAARSARGARLALRSWLGARAVRTARALGAWRALARHMPRAPSAPRGGVPLGDAHRLADARSRLGVTALASAAVRAADEERGAALLKSEQLERQLARVRKQLELETSRRRALGHAAGRRLSAGADADAALVASALEAASPGPSAGAGGSSSPARAPGRDGAPAPSTPRGAPVRDAAVAGARRLAVHFILMRDELWAHEHGAHGEVERAHAVARASTARALALGARATLWRARARRAIGHSARAQSTLASEFRQAVALLRAHGERQRWQLAAARDEAARASPAQALLRAERAERRAEVAERALARAHGELAARASPAALPSPSGGTDGAHVAPAAVAPARRRAVLRSLPRALWVWRAAAIALALRETHAQLEAVTTKQAAAARARVHGARPHAAPQGHAAVSSTSPRTAAAAARALWLPGSGGANASGGAGREACRAAVADGRNAARRAARPPSAARSPAAGDAPAGSVPALPPLPDDASEEMRRLWKVQQRLSAQLGALLATAADASAQVASASVRMAAASVVTSKTGTPPSTATTSPSRSMRGPHGGGAFVAPPFALPVPGEYEVH</sequence>
<keyword evidence="4" id="KW-1185">Reference proteome</keyword>
<feature type="compositionally biased region" description="Low complexity" evidence="2">
    <location>
        <begin position="51"/>
        <end position="90"/>
    </location>
</feature>
<feature type="compositionally biased region" description="Low complexity" evidence="2">
    <location>
        <begin position="610"/>
        <end position="629"/>
    </location>
</feature>
<feature type="region of interest" description="Disordered" evidence="2">
    <location>
        <begin position="298"/>
        <end position="332"/>
    </location>
</feature>
<name>A0A8J5XKW5_DIALT</name>
<evidence type="ECO:0000256" key="2">
    <source>
        <dbReference type="SAM" id="MobiDB-lite"/>
    </source>
</evidence>
<protein>
    <submittedName>
        <fullName evidence="3">Uncharacterized protein</fullName>
    </submittedName>
</protein>
<feature type="compositionally biased region" description="Low complexity" evidence="2">
    <location>
        <begin position="298"/>
        <end position="323"/>
    </location>
</feature>
<feature type="compositionally biased region" description="Pro residues" evidence="2">
    <location>
        <begin position="91"/>
        <end position="100"/>
    </location>
</feature>
<organism evidence="3 4">
    <name type="scientific">Diacronema lutheri</name>
    <name type="common">Unicellular marine alga</name>
    <name type="synonym">Monochrysis lutheri</name>
    <dbReference type="NCBI Taxonomy" id="2081491"/>
    <lineage>
        <taxon>Eukaryota</taxon>
        <taxon>Haptista</taxon>
        <taxon>Haptophyta</taxon>
        <taxon>Pavlovophyceae</taxon>
        <taxon>Pavlovales</taxon>
        <taxon>Pavlovaceae</taxon>
        <taxon>Diacronema</taxon>
    </lineage>
</organism>
<dbReference type="Proteomes" id="UP000751190">
    <property type="component" value="Unassembled WGS sequence"/>
</dbReference>
<evidence type="ECO:0000256" key="1">
    <source>
        <dbReference type="SAM" id="Coils"/>
    </source>
</evidence>
<evidence type="ECO:0000313" key="4">
    <source>
        <dbReference type="Proteomes" id="UP000751190"/>
    </source>
</evidence>
<feature type="compositionally biased region" description="Low complexity" evidence="2">
    <location>
        <begin position="684"/>
        <end position="701"/>
    </location>
</feature>
<feature type="compositionally biased region" description="Low complexity" evidence="2">
    <location>
        <begin position="115"/>
        <end position="130"/>
    </location>
</feature>
<proteinExistence type="predicted"/>
<gene>
    <name evidence="3" type="ORF">KFE25_010279</name>
</gene>
<evidence type="ECO:0000313" key="3">
    <source>
        <dbReference type="EMBL" id="KAG8462454.1"/>
    </source>
</evidence>
<feature type="coiled-coil region" evidence="1">
    <location>
        <begin position="241"/>
        <end position="268"/>
    </location>
</feature>
<feature type="region of interest" description="Disordered" evidence="2">
    <location>
        <begin position="603"/>
        <end position="637"/>
    </location>
</feature>